<dbReference type="GO" id="GO:0000775">
    <property type="term" value="C:chromosome, centromeric region"/>
    <property type="evidence" value="ECO:0007669"/>
    <property type="project" value="TreeGrafter"/>
</dbReference>
<dbReference type="GO" id="GO:0034080">
    <property type="term" value="P:CENP-A containing chromatin assembly"/>
    <property type="evidence" value="ECO:0007669"/>
    <property type="project" value="TreeGrafter"/>
</dbReference>
<dbReference type="Ensembl" id="ENSBOBT00000003593.1">
    <property type="protein sequence ID" value="ENSBOBP00000003502.1"/>
    <property type="gene ID" value="ENSBOBG00000002450.1"/>
</dbReference>
<evidence type="ECO:0000256" key="1">
    <source>
        <dbReference type="SAM" id="Phobius"/>
    </source>
</evidence>
<reference evidence="2" key="2">
    <citation type="submission" date="2025-09" db="UniProtKB">
        <authorList>
            <consortium name="Ensembl"/>
        </authorList>
    </citation>
    <scope>IDENTIFICATION</scope>
</reference>
<dbReference type="GO" id="GO:0042393">
    <property type="term" value="F:histone binding"/>
    <property type="evidence" value="ECO:0007669"/>
    <property type="project" value="TreeGrafter"/>
</dbReference>
<reference evidence="2" key="1">
    <citation type="submission" date="2025-08" db="UniProtKB">
        <authorList>
            <consortium name="Ensembl"/>
        </authorList>
    </citation>
    <scope>IDENTIFICATION</scope>
</reference>
<evidence type="ECO:0000313" key="3">
    <source>
        <dbReference type="Proteomes" id="UP000694567"/>
    </source>
</evidence>
<feature type="transmembrane region" description="Helical" evidence="1">
    <location>
        <begin position="479"/>
        <end position="497"/>
    </location>
</feature>
<evidence type="ECO:0000313" key="2">
    <source>
        <dbReference type="Ensembl" id="ENSBOBP00000003502.1"/>
    </source>
</evidence>
<dbReference type="PANTHER" id="PTHR15992">
    <property type="entry name" value="HOLLIDAY JUNCTION RECOGNITION PROTEIN"/>
    <property type="match status" value="1"/>
</dbReference>
<dbReference type="Proteomes" id="UP000694567">
    <property type="component" value="Unplaced"/>
</dbReference>
<protein>
    <submittedName>
        <fullName evidence="2">Uncharacterized protein</fullName>
    </submittedName>
</protein>
<dbReference type="PANTHER" id="PTHR15992:SF5">
    <property type="entry name" value="HOLLIDAY JUNCTION RECOGNITION PROTEIN"/>
    <property type="match status" value="1"/>
</dbReference>
<keyword evidence="1" id="KW-1133">Transmembrane helix</keyword>
<dbReference type="AlphaFoldDB" id="A0A8C0EI66"/>
<keyword evidence="1" id="KW-0472">Membrane</keyword>
<dbReference type="Gene3D" id="6.10.250.2320">
    <property type="match status" value="1"/>
</dbReference>
<keyword evidence="3" id="KW-1185">Reference proteome</keyword>
<keyword evidence="1" id="KW-0812">Transmembrane</keyword>
<accession>A0A8C0EI66</accession>
<proteinExistence type="predicted"/>
<sequence length="498" mass="56687">RAVDLCEVATSSNYRGILEETYNHPFEDDLLISMATLTYNTPEDNKKIQKKEKLKVDVIVQDYTRNIPKWITVTYFSCSVLSNRASVCRKKELSSSRQLQLQFSDVPISPDTIIIPQHRPSPDQNKNCCDSILEEYQSADEECSWSNVTLADLYPAMVGTLTRLMTKQSQRRDLKCMFGHLRHKRWCSRRPKLCVTVHKIRGFRPLKLKQLLSSICSRSENIQNQTFGNENRELSDDECSINDFSGLVPYSYIDTNENKMDYSDSSLEHHLVSGKGQKVFKQTVFPNVMARMGKTPLVEDELQSTVSLKNSKCKESEKLDYKCSLEYCSIISTGSSGSTALHLVKEGKTQKIGFPCGDTSELRSCTCSSYGNSNTLTPVANSSLARASNTLLINPEKIISERGLSFQHKHSFSSLSMKQSPSKMPPKYKDAFEKVYDKLCSEDIQKPLILTRLLSNSQNLEEKGRLVKSNLIDSVRSNTQLLLIICWFCLFLFQFYFI</sequence>
<name>A0A8C0EI66_BUBBB</name>
<organism evidence="2 3">
    <name type="scientific">Bubo bubo</name>
    <name type="common">Eurasian eagle-owl</name>
    <name type="synonym">Strix bubo</name>
    <dbReference type="NCBI Taxonomy" id="30461"/>
    <lineage>
        <taxon>Eukaryota</taxon>
        <taxon>Metazoa</taxon>
        <taxon>Chordata</taxon>
        <taxon>Craniata</taxon>
        <taxon>Vertebrata</taxon>
        <taxon>Euteleostomi</taxon>
        <taxon>Archelosauria</taxon>
        <taxon>Archosauria</taxon>
        <taxon>Dinosauria</taxon>
        <taxon>Saurischia</taxon>
        <taxon>Theropoda</taxon>
        <taxon>Coelurosauria</taxon>
        <taxon>Aves</taxon>
        <taxon>Neognathae</taxon>
        <taxon>Neoaves</taxon>
        <taxon>Telluraves</taxon>
        <taxon>Strigiformes</taxon>
        <taxon>Strigidae</taxon>
        <taxon>Bubo</taxon>
    </lineage>
</organism>